<evidence type="ECO:0000313" key="3">
    <source>
        <dbReference type="Proteomes" id="UP000092124"/>
    </source>
</evidence>
<feature type="compositionally biased region" description="Basic residues" evidence="1">
    <location>
        <begin position="19"/>
        <end position="28"/>
    </location>
</feature>
<evidence type="ECO:0000256" key="1">
    <source>
        <dbReference type="SAM" id="MobiDB-lite"/>
    </source>
</evidence>
<reference evidence="2 3" key="1">
    <citation type="submission" date="2016-06" db="EMBL/GenBank/DDBJ databases">
        <title>The Draft Genome Sequence and Annotation of the Desert Woodrat Neotoma lepida.</title>
        <authorList>
            <person name="Campbell M."/>
            <person name="Oakeson K.F."/>
            <person name="Yandell M."/>
            <person name="Halpert J.R."/>
            <person name="Dearing D."/>
        </authorList>
    </citation>
    <scope>NUCLEOTIDE SEQUENCE [LARGE SCALE GENOMIC DNA]</scope>
    <source>
        <strain evidence="2">417</strain>
        <tissue evidence="2">Liver</tissue>
    </source>
</reference>
<feature type="region of interest" description="Disordered" evidence="1">
    <location>
        <begin position="17"/>
        <end position="68"/>
    </location>
</feature>
<dbReference type="PANTHER" id="PTHR45960:SF1">
    <property type="entry name" value="GRB2-ASSOCIATED-BINDING PROTEIN 2"/>
    <property type="match status" value="1"/>
</dbReference>
<feature type="compositionally biased region" description="Polar residues" evidence="1">
    <location>
        <begin position="46"/>
        <end position="61"/>
    </location>
</feature>
<organism evidence="2 3">
    <name type="scientific">Neotoma lepida</name>
    <name type="common">Desert woodrat</name>
    <dbReference type="NCBI Taxonomy" id="56216"/>
    <lineage>
        <taxon>Eukaryota</taxon>
        <taxon>Metazoa</taxon>
        <taxon>Chordata</taxon>
        <taxon>Craniata</taxon>
        <taxon>Vertebrata</taxon>
        <taxon>Euteleostomi</taxon>
        <taxon>Mammalia</taxon>
        <taxon>Eutheria</taxon>
        <taxon>Euarchontoglires</taxon>
        <taxon>Glires</taxon>
        <taxon>Rodentia</taxon>
        <taxon>Myomorpha</taxon>
        <taxon>Muroidea</taxon>
        <taxon>Cricetidae</taxon>
        <taxon>Neotominae</taxon>
        <taxon>Neotoma</taxon>
    </lineage>
</organism>
<dbReference type="Proteomes" id="UP000092124">
    <property type="component" value="Unassembled WGS sequence"/>
</dbReference>
<dbReference type="PANTHER" id="PTHR45960">
    <property type="entry name" value="GRB2-ASSOCIATED-BINDING PROTEIN"/>
    <property type="match status" value="1"/>
</dbReference>
<dbReference type="GO" id="GO:0005737">
    <property type="term" value="C:cytoplasm"/>
    <property type="evidence" value="ECO:0007669"/>
    <property type="project" value="TreeGrafter"/>
</dbReference>
<evidence type="ECO:0000313" key="2">
    <source>
        <dbReference type="EMBL" id="OBS71754.1"/>
    </source>
</evidence>
<feature type="non-terminal residue" evidence="2">
    <location>
        <position position="88"/>
    </location>
</feature>
<name>A0A1A6H0H8_NEOLE</name>
<dbReference type="STRING" id="56216.A0A1A6H0H8"/>
<proteinExistence type="predicted"/>
<dbReference type="OrthoDB" id="360585at2759"/>
<protein>
    <submittedName>
        <fullName evidence="2">Uncharacterized protein</fullName>
    </submittedName>
</protein>
<dbReference type="AlphaFoldDB" id="A0A1A6H0H8"/>
<comment type="caution">
    <text evidence="2">The sequence shown here is derived from an EMBL/GenBank/DDBJ whole genome shotgun (WGS) entry which is preliminary data.</text>
</comment>
<accession>A0A1A6H0H8</accession>
<keyword evidence="3" id="KW-1185">Reference proteome</keyword>
<feature type="compositionally biased region" description="Basic and acidic residues" evidence="1">
    <location>
        <begin position="29"/>
        <end position="41"/>
    </location>
</feature>
<dbReference type="EMBL" id="LZPO01055569">
    <property type="protein sequence ID" value="OBS71754.1"/>
    <property type="molecule type" value="Genomic_DNA"/>
</dbReference>
<dbReference type="GO" id="GO:0005068">
    <property type="term" value="F:transmembrane receptor protein tyrosine kinase adaptor activity"/>
    <property type="evidence" value="ECO:0007669"/>
    <property type="project" value="TreeGrafter"/>
</dbReference>
<gene>
    <name evidence="2" type="ORF">A6R68_13671</name>
</gene>
<dbReference type="InterPro" id="IPR046355">
    <property type="entry name" value="Gab1-4-like"/>
</dbReference>
<sequence>MPLVLRNHAVKAPITKSWSRLHIKHQQHRIGDNEDSPDPKKGTGNPGSSSPHHKPYTSSVTSDEKVDYVQVDKEKTQALQTTIHKWTD</sequence>